<evidence type="ECO:0000313" key="3">
    <source>
        <dbReference type="Proteomes" id="UP000653644"/>
    </source>
</evidence>
<reference evidence="3" key="1">
    <citation type="journal article" date="2019" name="Int. J. Syst. Evol. Microbiol.">
        <title>The Global Catalogue of Microorganisms (GCM) 10K type strain sequencing project: providing services to taxonomists for standard genome sequencing and annotation.</title>
        <authorList>
            <consortium name="The Broad Institute Genomics Platform"/>
            <consortium name="The Broad Institute Genome Sequencing Center for Infectious Disease"/>
            <person name="Wu L."/>
            <person name="Ma J."/>
        </authorList>
    </citation>
    <scope>NUCLEOTIDE SEQUENCE [LARGE SCALE GENOMIC DNA]</scope>
    <source>
        <strain evidence="3">JCM 4733</strain>
    </source>
</reference>
<evidence type="ECO:0000313" key="2">
    <source>
        <dbReference type="EMBL" id="GHA05233.1"/>
    </source>
</evidence>
<evidence type="ECO:0000256" key="1">
    <source>
        <dbReference type="SAM" id="MobiDB-lite"/>
    </source>
</evidence>
<dbReference type="RefSeq" id="WP_189882143.1">
    <property type="nucleotide sequence ID" value="NZ_BMVN01000002.1"/>
</dbReference>
<dbReference type="Proteomes" id="UP000653644">
    <property type="component" value="Unassembled WGS sequence"/>
</dbReference>
<keyword evidence="3" id="KW-1185">Reference proteome</keyword>
<protein>
    <submittedName>
        <fullName evidence="2">Uncharacterized protein</fullName>
    </submittedName>
</protein>
<feature type="region of interest" description="Disordered" evidence="1">
    <location>
        <begin position="24"/>
        <end position="43"/>
    </location>
</feature>
<sequence>MLTGPPSRSGAVLRIERDGGHERLALPARAVRHADEGQDDRTTPRMALLIGVGSTPDAGHRFVPPEDPVGADQRLPASSPTASGYAVGGSEDRVRERPALYAGPFRPAL</sequence>
<dbReference type="EMBL" id="BMVN01000002">
    <property type="protein sequence ID" value="GHA05233.1"/>
    <property type="molecule type" value="Genomic_DNA"/>
</dbReference>
<name>A0ABQ3CDV7_9ACTN</name>
<comment type="caution">
    <text evidence="2">The sequence shown here is derived from an EMBL/GenBank/DDBJ whole genome shotgun (WGS) entry which is preliminary data.</text>
</comment>
<feature type="region of interest" description="Disordered" evidence="1">
    <location>
        <begin position="53"/>
        <end position="109"/>
    </location>
</feature>
<proteinExistence type="predicted"/>
<organism evidence="2 3">
    <name type="scientific">Streptomyces canarius</name>
    <dbReference type="NCBI Taxonomy" id="285453"/>
    <lineage>
        <taxon>Bacteria</taxon>
        <taxon>Bacillati</taxon>
        <taxon>Actinomycetota</taxon>
        <taxon>Actinomycetes</taxon>
        <taxon>Kitasatosporales</taxon>
        <taxon>Streptomycetaceae</taxon>
        <taxon>Streptomyces</taxon>
    </lineage>
</organism>
<gene>
    <name evidence="2" type="ORF">GCM10010345_07040</name>
</gene>
<accession>A0ABQ3CDV7</accession>
<feature type="compositionally biased region" description="Basic and acidic residues" evidence="1">
    <location>
        <begin position="32"/>
        <end position="43"/>
    </location>
</feature>